<dbReference type="RefSeq" id="WP_128466944.1">
    <property type="nucleotide sequence ID" value="NZ_CP035108.1"/>
</dbReference>
<dbReference type="Pfam" id="PF07357">
    <property type="entry name" value="DRAT"/>
    <property type="match status" value="1"/>
</dbReference>
<evidence type="ECO:0000313" key="1">
    <source>
        <dbReference type="EMBL" id="QAR33658.1"/>
    </source>
</evidence>
<name>A0A3R5XY73_9BACT</name>
<sequence length="267" mass="30704">MINLDDSHKAGVYYHSTNKINIPAKLFVSREYNVGIIPITIDGVLEYHRRLFEIAAAAGSISEASVFFENYMNELFALEESVKGKKVGSYIRLLKSWLFDSNNSAGAVLKGWVENRFGLIPFYHGQSIPGLYSKEYYDYLQEWMNSRTNKNSMFSQLDLLYTYTQTIIRAYCENHVPTITLYRGVNDLSDHIIIDQLSKRKYCIELNSLSSFTSEKEIAEQFGSKIIKAEVPYTKIVYFSEALPRRSFSGELEYLVIGGRYDVETVF</sequence>
<dbReference type="Proteomes" id="UP000287502">
    <property type="component" value="Chromosome"/>
</dbReference>
<accession>A0A3R5XY73</accession>
<protein>
    <submittedName>
        <fullName evidence="1">N-acyl homoserine lactonase</fullName>
    </submittedName>
</protein>
<dbReference type="AlphaFoldDB" id="A0A3R5XY73"/>
<dbReference type="EMBL" id="CP035108">
    <property type="protein sequence ID" value="QAR33658.1"/>
    <property type="molecule type" value="Genomic_DNA"/>
</dbReference>
<reference evidence="1 2" key="1">
    <citation type="submission" date="2019-01" db="EMBL/GenBank/DDBJ databases">
        <title>Geovibrio thiophilus DSM 11263, complete genome.</title>
        <authorList>
            <person name="Spring S."/>
            <person name="Bunk B."/>
            <person name="Sproer C."/>
        </authorList>
    </citation>
    <scope>NUCLEOTIDE SEQUENCE [LARGE SCALE GENOMIC DNA]</scope>
    <source>
        <strain evidence="1 2">DSM 11263</strain>
    </source>
</reference>
<dbReference type="KEGG" id="gtl:EP073_09665"/>
<evidence type="ECO:0000313" key="2">
    <source>
        <dbReference type="Proteomes" id="UP000287502"/>
    </source>
</evidence>
<dbReference type="OrthoDB" id="183043at2"/>
<organism evidence="1 2">
    <name type="scientific">Geovibrio thiophilus</name>
    <dbReference type="NCBI Taxonomy" id="139438"/>
    <lineage>
        <taxon>Bacteria</taxon>
        <taxon>Pseudomonadati</taxon>
        <taxon>Deferribacterota</taxon>
        <taxon>Deferribacteres</taxon>
        <taxon>Deferribacterales</taxon>
        <taxon>Geovibrionaceae</taxon>
        <taxon>Geovibrio</taxon>
    </lineage>
</organism>
<keyword evidence="2" id="KW-1185">Reference proteome</keyword>
<dbReference type="GO" id="GO:0009399">
    <property type="term" value="P:nitrogen fixation"/>
    <property type="evidence" value="ECO:0007669"/>
    <property type="project" value="InterPro"/>
</dbReference>
<dbReference type="InterPro" id="IPR009953">
    <property type="entry name" value="DRA_trans"/>
</dbReference>
<proteinExistence type="predicted"/>
<gene>
    <name evidence="1" type="ORF">EP073_09665</name>
</gene>
<dbReference type="GO" id="GO:0030701">
    <property type="term" value="F:NAD+-dinitrogen-reductase ADP-D-ribosyltransferase activity"/>
    <property type="evidence" value="ECO:0007669"/>
    <property type="project" value="InterPro"/>
</dbReference>